<comment type="caution">
    <text evidence="1">The sequence shown here is derived from an EMBL/GenBank/DDBJ whole genome shotgun (WGS) entry which is preliminary data.</text>
</comment>
<dbReference type="Proteomes" id="UP001148299">
    <property type="component" value="Unassembled WGS sequence"/>
</dbReference>
<reference evidence="1" key="1">
    <citation type="submission" date="2022-12" db="EMBL/GenBank/DDBJ databases">
        <authorList>
            <person name="Petersen C."/>
        </authorList>
    </citation>
    <scope>NUCLEOTIDE SEQUENCE</scope>
    <source>
        <strain evidence="1">IBT 35675</strain>
    </source>
</reference>
<dbReference type="Gene3D" id="3.40.1310.20">
    <property type="match status" value="1"/>
</dbReference>
<protein>
    <recommendedName>
        <fullName evidence="3">Geminivirus AL1 replication-associated protein catalytic domain-containing protein</fullName>
    </recommendedName>
</protein>
<reference evidence="1" key="2">
    <citation type="journal article" date="2023" name="IMA Fungus">
        <title>Comparative genomic study of the Penicillium genus elucidates a diverse pangenome and 15 lateral gene transfer events.</title>
        <authorList>
            <person name="Petersen C."/>
            <person name="Sorensen T."/>
            <person name="Nielsen M.R."/>
            <person name="Sondergaard T.E."/>
            <person name="Sorensen J.L."/>
            <person name="Fitzpatrick D.A."/>
            <person name="Frisvad J.C."/>
            <person name="Nielsen K.L."/>
        </authorList>
    </citation>
    <scope>NUCLEOTIDE SEQUENCE</scope>
    <source>
        <strain evidence="1">IBT 35675</strain>
    </source>
</reference>
<gene>
    <name evidence="1" type="ORF">N7541_004892</name>
</gene>
<dbReference type="AlphaFoldDB" id="A0A9W9REB7"/>
<keyword evidence="2" id="KW-1185">Reference proteome</keyword>
<accession>A0A9W9REB7</accession>
<evidence type="ECO:0008006" key="3">
    <source>
        <dbReference type="Google" id="ProtNLM"/>
    </source>
</evidence>
<name>A0A9W9REB7_PENBR</name>
<evidence type="ECO:0000313" key="2">
    <source>
        <dbReference type="Proteomes" id="UP001148299"/>
    </source>
</evidence>
<dbReference type="SUPFAM" id="SSF55464">
    <property type="entry name" value="Origin of replication-binding domain, RBD-like"/>
    <property type="match status" value="1"/>
</dbReference>
<organism evidence="1 2">
    <name type="scientific">Penicillium brevicompactum</name>
    <dbReference type="NCBI Taxonomy" id="5074"/>
    <lineage>
        <taxon>Eukaryota</taxon>
        <taxon>Fungi</taxon>
        <taxon>Dikarya</taxon>
        <taxon>Ascomycota</taxon>
        <taxon>Pezizomycotina</taxon>
        <taxon>Eurotiomycetes</taxon>
        <taxon>Eurotiomycetidae</taxon>
        <taxon>Eurotiales</taxon>
        <taxon>Aspergillaceae</taxon>
        <taxon>Penicillium</taxon>
    </lineage>
</organism>
<proteinExistence type="predicted"/>
<dbReference type="EMBL" id="JAPZBR010000003">
    <property type="protein sequence ID" value="KAJ5357734.1"/>
    <property type="molecule type" value="Genomic_DNA"/>
</dbReference>
<sequence length="199" mass="23077">MFGRHRDFIESAHSETSIRASASTAATSVDTERRIHHRWLFLTYASCSITSKDDFEEAFSDTLQRNDLTIAKYYGCREHHKTEGIHYHVLVNLGRQPNWSMKYARGVFTVESNECHSLHISTPWKKQRLTEFKQKHVSYCEKVDGGDCFGQRPTMTAEKSMERKRHYEEITSQTSGRAKLAKLKELFPDAFYESSDANN</sequence>
<evidence type="ECO:0000313" key="1">
    <source>
        <dbReference type="EMBL" id="KAJ5357734.1"/>
    </source>
</evidence>